<dbReference type="PROSITE" id="PS50157">
    <property type="entry name" value="ZINC_FINGER_C2H2_2"/>
    <property type="match status" value="1"/>
</dbReference>
<dbReference type="OrthoDB" id="654211at2759"/>
<feature type="compositionally biased region" description="Low complexity" evidence="2">
    <location>
        <begin position="193"/>
        <end position="208"/>
    </location>
</feature>
<evidence type="ECO:0000313" key="5">
    <source>
        <dbReference type="Proteomes" id="UP000277580"/>
    </source>
</evidence>
<feature type="region of interest" description="Disordered" evidence="2">
    <location>
        <begin position="246"/>
        <end position="271"/>
    </location>
</feature>
<evidence type="ECO:0000313" key="4">
    <source>
        <dbReference type="EMBL" id="RPB13246.1"/>
    </source>
</evidence>
<evidence type="ECO:0000259" key="3">
    <source>
        <dbReference type="PROSITE" id="PS50157"/>
    </source>
</evidence>
<feature type="compositionally biased region" description="Low complexity" evidence="2">
    <location>
        <begin position="537"/>
        <end position="549"/>
    </location>
</feature>
<keyword evidence="1" id="KW-0863">Zinc-finger</keyword>
<gene>
    <name evidence="4" type="ORF">P167DRAFT_573624</name>
</gene>
<feature type="region of interest" description="Disordered" evidence="2">
    <location>
        <begin position="161"/>
        <end position="216"/>
    </location>
</feature>
<feature type="compositionally biased region" description="Polar residues" evidence="2">
    <location>
        <begin position="479"/>
        <end position="489"/>
    </location>
</feature>
<dbReference type="AlphaFoldDB" id="A0A3N4KRX2"/>
<evidence type="ECO:0000256" key="1">
    <source>
        <dbReference type="PROSITE-ProRule" id="PRU00042"/>
    </source>
</evidence>
<dbReference type="GO" id="GO:0008270">
    <property type="term" value="F:zinc ion binding"/>
    <property type="evidence" value="ECO:0007669"/>
    <property type="project" value="UniProtKB-KW"/>
</dbReference>
<keyword evidence="5" id="KW-1185">Reference proteome</keyword>
<feature type="region of interest" description="Disordered" evidence="2">
    <location>
        <begin position="1"/>
        <end position="23"/>
    </location>
</feature>
<accession>A0A3N4KRX2</accession>
<dbReference type="EMBL" id="ML119124">
    <property type="protein sequence ID" value="RPB13246.1"/>
    <property type="molecule type" value="Genomic_DNA"/>
</dbReference>
<dbReference type="STRING" id="1392247.A0A3N4KRX2"/>
<name>A0A3N4KRX2_9PEZI</name>
<feature type="compositionally biased region" description="Polar residues" evidence="2">
    <location>
        <begin position="248"/>
        <end position="266"/>
    </location>
</feature>
<organism evidence="4 5">
    <name type="scientific">Morchella conica CCBAS932</name>
    <dbReference type="NCBI Taxonomy" id="1392247"/>
    <lineage>
        <taxon>Eukaryota</taxon>
        <taxon>Fungi</taxon>
        <taxon>Dikarya</taxon>
        <taxon>Ascomycota</taxon>
        <taxon>Pezizomycotina</taxon>
        <taxon>Pezizomycetes</taxon>
        <taxon>Pezizales</taxon>
        <taxon>Morchellaceae</taxon>
        <taxon>Morchella</taxon>
    </lineage>
</organism>
<dbReference type="InterPro" id="IPR013087">
    <property type="entry name" value="Znf_C2H2_type"/>
</dbReference>
<feature type="compositionally biased region" description="Polar residues" evidence="2">
    <location>
        <begin position="437"/>
        <end position="453"/>
    </location>
</feature>
<evidence type="ECO:0000256" key="2">
    <source>
        <dbReference type="SAM" id="MobiDB-lite"/>
    </source>
</evidence>
<feature type="domain" description="C2H2-type" evidence="3">
    <location>
        <begin position="568"/>
        <end position="603"/>
    </location>
</feature>
<dbReference type="Proteomes" id="UP000277580">
    <property type="component" value="Unassembled WGS sequence"/>
</dbReference>
<keyword evidence="1" id="KW-0862">Zinc</keyword>
<feature type="compositionally biased region" description="Pro residues" evidence="2">
    <location>
        <begin position="520"/>
        <end position="535"/>
    </location>
</feature>
<dbReference type="Gene3D" id="3.30.160.60">
    <property type="entry name" value="Classic Zinc Finger"/>
    <property type="match status" value="1"/>
</dbReference>
<protein>
    <recommendedName>
        <fullName evidence="3">C2H2-type domain-containing protein</fullName>
    </recommendedName>
</protein>
<dbReference type="SMART" id="SM00355">
    <property type="entry name" value="ZnF_C2H2"/>
    <property type="match status" value="3"/>
</dbReference>
<dbReference type="InParanoid" id="A0A3N4KRX2"/>
<keyword evidence="1" id="KW-0479">Metal-binding</keyword>
<reference evidence="4 5" key="1">
    <citation type="journal article" date="2018" name="Nat. Ecol. Evol.">
        <title>Pezizomycetes genomes reveal the molecular basis of ectomycorrhizal truffle lifestyle.</title>
        <authorList>
            <person name="Murat C."/>
            <person name="Payen T."/>
            <person name="Noel B."/>
            <person name="Kuo A."/>
            <person name="Morin E."/>
            <person name="Chen J."/>
            <person name="Kohler A."/>
            <person name="Krizsan K."/>
            <person name="Balestrini R."/>
            <person name="Da Silva C."/>
            <person name="Montanini B."/>
            <person name="Hainaut M."/>
            <person name="Levati E."/>
            <person name="Barry K.W."/>
            <person name="Belfiori B."/>
            <person name="Cichocki N."/>
            <person name="Clum A."/>
            <person name="Dockter R.B."/>
            <person name="Fauchery L."/>
            <person name="Guy J."/>
            <person name="Iotti M."/>
            <person name="Le Tacon F."/>
            <person name="Lindquist E.A."/>
            <person name="Lipzen A."/>
            <person name="Malagnac F."/>
            <person name="Mello A."/>
            <person name="Molinier V."/>
            <person name="Miyauchi S."/>
            <person name="Poulain J."/>
            <person name="Riccioni C."/>
            <person name="Rubini A."/>
            <person name="Sitrit Y."/>
            <person name="Splivallo R."/>
            <person name="Traeger S."/>
            <person name="Wang M."/>
            <person name="Zifcakova L."/>
            <person name="Wipf D."/>
            <person name="Zambonelli A."/>
            <person name="Paolocci F."/>
            <person name="Nowrousian M."/>
            <person name="Ottonello S."/>
            <person name="Baldrian P."/>
            <person name="Spatafora J.W."/>
            <person name="Henrissat B."/>
            <person name="Nagy L.G."/>
            <person name="Aury J.M."/>
            <person name="Wincker P."/>
            <person name="Grigoriev I.V."/>
            <person name="Bonfante P."/>
            <person name="Martin F.M."/>
        </authorList>
    </citation>
    <scope>NUCLEOTIDE SEQUENCE [LARGE SCALE GENOMIC DNA]</scope>
    <source>
        <strain evidence="4 5">CCBAS932</strain>
    </source>
</reference>
<proteinExistence type="predicted"/>
<sequence>METAGHSRPTFDSPGSSDHTESKLPCAERYHTEEDIYIAGTTFASNHLEMSEDSAFMPRIWALLAFGSFLMVNIGGRFPTGKSDKLTTTPLIDAVGWTLLYRFFFAGRGNIITVTLKAIPHMSLGESRSEGKGNAAAPVFMVVDEVLAVGRITSLPPSNGGKDVILSGTRFRPPPGTTASQRCLDPTRFNTASPSQSPDQQSSNSHSHFSALPLSTTTTRKEIAQLQFIQRSAETMVTIAVTRVSLPHPSSSTKEKPTASTESPSHSRIAHTTLNTTTTNTIDTLYLTLHMDQVDMSQPMGDIDFGVWLIDDMCGNDNETRFSEPEAAAFDFSPSDDNDVPHNMPENTANVAYDARLDINRFIPGTEMYPSDDFDGMVQEEANLNVGADSTAGIIQSSRENNSIQQQPCIFHDNTWDWGFPIQSDNILSHPVSPTYTDSSYNSQQTFTPQSCDSPLYEGIFQPSPNTPSPDFLDLGNMLLSQSPQTPSPASDIVLAPPENWVPPSPLNPDNSTPASPGLQTPPTPLTPGPSPPSPAISSNNRNGRGSISKPAKRRRRPSNPSGVVKPLRCDFPGDTDSSPCNKEFDRKCDLKKHAKRHVKPFPCRFEGCKNIRGFSSEKDRERHENCLHKKVRLMCTECRHETPRKDNMKDHVIRKHGRHVVDEIMLRIMAAPRISPKPDGEEEDE</sequence>
<feature type="region of interest" description="Disordered" evidence="2">
    <location>
        <begin position="437"/>
        <end position="578"/>
    </location>
</feature>